<comment type="caution">
    <text evidence="3">The sequence shown here is derived from an EMBL/GenBank/DDBJ whole genome shotgun (WGS) entry which is preliminary data.</text>
</comment>
<dbReference type="GO" id="GO:0046872">
    <property type="term" value="F:metal ion binding"/>
    <property type="evidence" value="ECO:0007669"/>
    <property type="project" value="UniProtKB-KW"/>
</dbReference>
<dbReference type="GO" id="GO:0000166">
    <property type="term" value="F:nucleotide binding"/>
    <property type="evidence" value="ECO:0007669"/>
    <property type="project" value="InterPro"/>
</dbReference>
<dbReference type="InterPro" id="IPR018163">
    <property type="entry name" value="Thr/Ala-tRNA-synth_IIc_edit"/>
</dbReference>
<dbReference type="Proteomes" id="UP000487268">
    <property type="component" value="Unassembled WGS sequence"/>
</dbReference>
<accession>A0A7K0BVC9</accession>
<reference evidence="3 4" key="1">
    <citation type="submission" date="2019-10" db="EMBL/GenBank/DDBJ databases">
        <title>Actinomadura rubteroloni sp. nov. and Actinomadura macrotermitis sp. nov., isolated from the gut of fungus growing-termite Macrotermes natalensis.</title>
        <authorList>
            <person name="Benndorf R."/>
            <person name="Martin K."/>
            <person name="Kuefner M."/>
            <person name="De Beer W."/>
            <person name="Kaster A.-K."/>
            <person name="Vollmers J."/>
            <person name="Poulsen M."/>
            <person name="Beemelmanns C."/>
        </authorList>
    </citation>
    <scope>NUCLEOTIDE SEQUENCE [LARGE SCALE GENOMIC DNA]</scope>
    <source>
        <strain evidence="3 4">RB68</strain>
    </source>
</reference>
<protein>
    <recommendedName>
        <fullName evidence="5">Metal-dependent hydrolase</fullName>
    </recommendedName>
</protein>
<dbReference type="PANTHER" id="PTHR43462:SF1">
    <property type="entry name" value="ALANYL-TRNA EDITING PROTEIN AARSD1"/>
    <property type="match status" value="1"/>
</dbReference>
<dbReference type="PANTHER" id="PTHR43462">
    <property type="entry name" value="ALANYL-TRNA EDITING PROTEIN"/>
    <property type="match status" value="1"/>
</dbReference>
<keyword evidence="4" id="KW-1185">Reference proteome</keyword>
<dbReference type="AlphaFoldDB" id="A0A7K0BVC9"/>
<keyword evidence="2" id="KW-0862">Zinc</keyword>
<dbReference type="EMBL" id="WEGH01000002">
    <property type="protein sequence ID" value="MQY05129.1"/>
    <property type="molecule type" value="Genomic_DNA"/>
</dbReference>
<dbReference type="SUPFAM" id="SSF55186">
    <property type="entry name" value="ThrRS/AlaRS common domain"/>
    <property type="match status" value="1"/>
</dbReference>
<organism evidence="3 4">
    <name type="scientific">Actinomadura macrotermitis</name>
    <dbReference type="NCBI Taxonomy" id="2585200"/>
    <lineage>
        <taxon>Bacteria</taxon>
        <taxon>Bacillati</taxon>
        <taxon>Actinomycetota</taxon>
        <taxon>Actinomycetes</taxon>
        <taxon>Streptosporangiales</taxon>
        <taxon>Thermomonosporaceae</taxon>
        <taxon>Actinomadura</taxon>
    </lineage>
</organism>
<name>A0A7K0BVC9_9ACTN</name>
<dbReference type="Gene3D" id="3.30.980.10">
    <property type="entry name" value="Threonyl-trna Synthetase, Chain A, domain 2"/>
    <property type="match status" value="1"/>
</dbReference>
<proteinExistence type="predicted"/>
<sequence>MTFPAGGTAGESRVIMSVPLDGGHGVVVEETPFHPLDPSWPDQPADTGVLGADGLETRVVDCLTGAMRGGELLVGADIPVRRGDPDWSWLVVHVVERDVPVGVTVRLAVDEERRRALSAGHTACHLMALALNEALAPRWRKEVRPDGLGHPDFDALAIASSRIVPGGSLDTYRIGTSLRKKGFTAEGLAGDLPKLAEVVEARMARWIAADAPVAIEAPGPGLTAPRRWRCALPEGTVEIPCGGTHLSRLGELGAVRVSMEPGDAGPVVRTEVS</sequence>
<gene>
    <name evidence="3" type="ORF">ACRB68_31960</name>
</gene>
<evidence type="ECO:0000256" key="1">
    <source>
        <dbReference type="ARBA" id="ARBA00022723"/>
    </source>
</evidence>
<evidence type="ECO:0000256" key="2">
    <source>
        <dbReference type="ARBA" id="ARBA00022833"/>
    </source>
</evidence>
<dbReference type="InterPro" id="IPR051335">
    <property type="entry name" value="Alanyl-tRNA_Editing_Enzymes"/>
</dbReference>
<evidence type="ECO:0000313" key="3">
    <source>
        <dbReference type="EMBL" id="MQY05129.1"/>
    </source>
</evidence>
<evidence type="ECO:0000313" key="4">
    <source>
        <dbReference type="Proteomes" id="UP000487268"/>
    </source>
</evidence>
<dbReference type="GO" id="GO:0002161">
    <property type="term" value="F:aminoacyl-tRNA deacylase activity"/>
    <property type="evidence" value="ECO:0007669"/>
    <property type="project" value="UniProtKB-ARBA"/>
</dbReference>
<keyword evidence="1" id="KW-0479">Metal-binding</keyword>
<evidence type="ECO:0008006" key="5">
    <source>
        <dbReference type="Google" id="ProtNLM"/>
    </source>
</evidence>